<reference evidence="1" key="1">
    <citation type="submission" date="2013-12" db="EMBL/GenBank/DDBJ databases">
        <authorList>
            <person name="Omoto C.K."/>
            <person name="Sibley D."/>
            <person name="Venepally P."/>
            <person name="Hadjithomas M."/>
            <person name="Karamycheva S."/>
            <person name="Brunk B."/>
            <person name="Roos D."/>
            <person name="Caler E."/>
            <person name="Lorenzi H."/>
        </authorList>
    </citation>
    <scope>NUCLEOTIDE SEQUENCE</scope>
</reference>
<dbReference type="OrthoDB" id="341976at2759"/>
<dbReference type="eggNOG" id="ENOG502SAF7">
    <property type="taxonomic scope" value="Eukaryota"/>
</dbReference>
<evidence type="ECO:0000313" key="1">
    <source>
        <dbReference type="EMBL" id="EZG67824.1"/>
    </source>
</evidence>
<keyword evidence="2" id="KW-1185">Reference proteome</keyword>
<accession>A0A023B7S3</accession>
<organism evidence="1 2">
    <name type="scientific">Gregarina niphandrodes</name>
    <name type="common">Septate eugregarine</name>
    <dbReference type="NCBI Taxonomy" id="110365"/>
    <lineage>
        <taxon>Eukaryota</taxon>
        <taxon>Sar</taxon>
        <taxon>Alveolata</taxon>
        <taxon>Apicomplexa</taxon>
        <taxon>Conoidasida</taxon>
        <taxon>Gregarinasina</taxon>
        <taxon>Eugregarinorida</taxon>
        <taxon>Gregarinidae</taxon>
        <taxon>Gregarina</taxon>
    </lineage>
</organism>
<name>A0A023B7S3_GRENI</name>
<proteinExistence type="predicted"/>
<protein>
    <submittedName>
        <fullName evidence="1">Uncharacterized protein</fullName>
    </submittedName>
</protein>
<gene>
    <name evidence="1" type="ORF">GNI_066100</name>
</gene>
<sequence>MASECLICFELIDPVISYYIGSYNAEHQPDSEDPAWEASRFCLDCVMQLKATQYNKFVNDCVNSSCERSMRRLMESGPPIYLHDEHGFPLAKDFSPVWLKYKDINNETIVETSRLTNAPIGDERLAVWNELKQFVPFQETHGT</sequence>
<dbReference type="RefSeq" id="XP_011130148.1">
    <property type="nucleotide sequence ID" value="XM_011131846.1"/>
</dbReference>
<dbReference type="AlphaFoldDB" id="A0A023B7S3"/>
<dbReference type="GeneID" id="22912433"/>
<dbReference type="EMBL" id="AFNH02000497">
    <property type="protein sequence ID" value="EZG67824.1"/>
    <property type="molecule type" value="Genomic_DNA"/>
</dbReference>
<comment type="caution">
    <text evidence="1">The sequence shown here is derived from an EMBL/GenBank/DDBJ whole genome shotgun (WGS) entry which is preliminary data.</text>
</comment>
<dbReference type="OMA" id="GLECMAT"/>
<dbReference type="Proteomes" id="UP000019763">
    <property type="component" value="Unassembled WGS sequence"/>
</dbReference>
<dbReference type="VEuPathDB" id="CryptoDB:GNI_066100"/>
<evidence type="ECO:0000313" key="2">
    <source>
        <dbReference type="Proteomes" id="UP000019763"/>
    </source>
</evidence>